<keyword evidence="2" id="KW-0472">Membrane</keyword>
<keyword evidence="4" id="KW-1185">Reference proteome</keyword>
<protein>
    <submittedName>
        <fullName evidence="3">Type IV pilus biogenesis family protein</fullName>
    </submittedName>
</protein>
<dbReference type="EMBL" id="CP045875">
    <property type="protein sequence ID" value="QGG46586.1"/>
    <property type="molecule type" value="Genomic_DNA"/>
</dbReference>
<evidence type="ECO:0000313" key="4">
    <source>
        <dbReference type="Proteomes" id="UP000366051"/>
    </source>
</evidence>
<keyword evidence="2" id="KW-0812">Transmembrane</keyword>
<evidence type="ECO:0000256" key="2">
    <source>
        <dbReference type="SAM" id="Phobius"/>
    </source>
</evidence>
<accession>A0A5Q2MZG1</accession>
<feature type="transmembrane region" description="Helical" evidence="2">
    <location>
        <begin position="37"/>
        <end position="56"/>
    </location>
</feature>
<feature type="region of interest" description="Disordered" evidence="1">
    <location>
        <begin position="1"/>
        <end position="28"/>
    </location>
</feature>
<dbReference type="KEGG" id="hcv:FTV88_0407"/>
<dbReference type="OrthoDB" id="1787373at2"/>
<feature type="compositionally biased region" description="Polar residues" evidence="1">
    <location>
        <begin position="1"/>
        <end position="13"/>
    </location>
</feature>
<dbReference type="Gene3D" id="2.30.30.830">
    <property type="match status" value="1"/>
</dbReference>
<dbReference type="Proteomes" id="UP000366051">
    <property type="component" value="Chromosome"/>
</dbReference>
<organism evidence="3 4">
    <name type="scientific">Heliorestis convoluta</name>
    <dbReference type="NCBI Taxonomy" id="356322"/>
    <lineage>
        <taxon>Bacteria</taxon>
        <taxon>Bacillati</taxon>
        <taxon>Bacillota</taxon>
        <taxon>Clostridia</taxon>
        <taxon>Eubacteriales</taxon>
        <taxon>Heliobacteriaceae</taxon>
        <taxon>Heliorestis</taxon>
    </lineage>
</organism>
<name>A0A5Q2MZG1_9FIRM</name>
<keyword evidence="2" id="KW-1133">Transmembrane helix</keyword>
<dbReference type="RefSeq" id="WP_153724132.1">
    <property type="nucleotide sequence ID" value="NZ_CP045875.1"/>
</dbReference>
<evidence type="ECO:0000256" key="1">
    <source>
        <dbReference type="SAM" id="MobiDB-lite"/>
    </source>
</evidence>
<proteinExistence type="predicted"/>
<evidence type="ECO:0000313" key="3">
    <source>
        <dbReference type="EMBL" id="QGG46586.1"/>
    </source>
</evidence>
<reference evidence="4" key="1">
    <citation type="submission" date="2019-11" db="EMBL/GenBank/DDBJ databases">
        <title>Genome sequence of Heliorestis convoluta strain HH, an alkaliphilic and minimalistic phototrophic bacterium from a soda lake in Egypt.</title>
        <authorList>
            <person name="Dewey E.D."/>
            <person name="Stokes L.M."/>
            <person name="Burchell B.M."/>
            <person name="Shaffer K.N."/>
            <person name="Huntington A.M."/>
            <person name="Baker J.M."/>
            <person name="Nadendla S."/>
            <person name="Giglio M.G."/>
            <person name="Touchman J.W."/>
            <person name="Blankenship R.E."/>
            <person name="Madigan M.T."/>
            <person name="Sattley W.M."/>
        </authorList>
    </citation>
    <scope>NUCLEOTIDE SEQUENCE [LARGE SCALE GENOMIC DNA]</scope>
    <source>
        <strain evidence="4">HH</strain>
    </source>
</reference>
<dbReference type="AlphaFoldDB" id="A0A5Q2MZG1"/>
<sequence length="179" mass="19637">MVLDNGANNVDSNKSIETKQGKTKKSDDKKKALSPRLLWLSLPLLLGVIVASALYLKDHVSTFSGNEGIITEERVEKPSPLIFLPEEVRAFDENEDPRLYQVRDPFAGTFTLKGLLSDGGASIAIVEAGSKAYITQVGQEIAGGWKVEQIHGDGVVLLFEDRALLLTFDGVKDWPIEQQ</sequence>
<gene>
    <name evidence="3" type="ORF">FTV88_0407</name>
</gene>
<feature type="compositionally biased region" description="Basic and acidic residues" evidence="1">
    <location>
        <begin position="14"/>
        <end position="28"/>
    </location>
</feature>